<accession>A0AAW0QDP0</accession>
<evidence type="ECO:0008006" key="4">
    <source>
        <dbReference type="Google" id="ProtNLM"/>
    </source>
</evidence>
<reference evidence="2 3" key="1">
    <citation type="submission" date="2023-01" db="EMBL/GenBank/DDBJ databases">
        <title>Analysis of 21 Apiospora genomes using comparative genomics revels a genus with tremendous synthesis potential of carbohydrate active enzymes and secondary metabolites.</title>
        <authorList>
            <person name="Sorensen T."/>
        </authorList>
    </citation>
    <scope>NUCLEOTIDE SEQUENCE [LARGE SCALE GENOMIC DNA]</scope>
    <source>
        <strain evidence="2 3">CBS 117206</strain>
    </source>
</reference>
<dbReference type="AlphaFoldDB" id="A0AAW0QDP0"/>
<dbReference type="Proteomes" id="UP001392437">
    <property type="component" value="Unassembled WGS sequence"/>
</dbReference>
<dbReference type="GO" id="GO:0005576">
    <property type="term" value="C:extracellular region"/>
    <property type="evidence" value="ECO:0007669"/>
    <property type="project" value="TreeGrafter"/>
</dbReference>
<sequence>MKTAVASLLLAALSGGSVARPHESQLSARIFGPAELQAFTAPQAVSMVDMKQQKISHRDAKRAEGTYDLNRYERAGPAPCINGTAAGYACSRVDLLDFLRHQDMGATEVLEGNDVWGWTSADGREFGAVGQAEGTAFVEIKSDGSLVYLGRLPTQTEPSTWRDMKTIKNHIYIGSEAEGHGLQIFDMRKLLDIDPASPVTFPLSSLTAHFDGFGSSHNVVANEETNMIYVVGTERSLPCRAGLWMIDVFHPERPQDMGCVSSDGYVHDAQCVIYTGPHKAYQGKEICFNYNEDALTIVDVTRKPTPVMLSRTTYKGATYTHQGWLANADMTYLLLDDELDEQRQNGPAADQRTTTYVVDIKDLKNPVFKSVYKSPAKSIDHNQYVIDGVSYQSNYGSGLRIVDVRSVGRDEGASSGFMEAGYFDCRPEDDAVGGEATFDGAWSVYPYFKSGYILLNSIERGVFSLKYHG</sequence>
<keyword evidence="1" id="KW-0732">Signal</keyword>
<dbReference type="PANTHER" id="PTHR38787:SF1">
    <property type="entry name" value="REGULATORY P DOMAIN-CONTAINING PROTEIN"/>
    <property type="match status" value="1"/>
</dbReference>
<dbReference type="EMBL" id="JAQQWP010000009">
    <property type="protein sequence ID" value="KAK8101305.1"/>
    <property type="molecule type" value="Genomic_DNA"/>
</dbReference>
<name>A0AAW0QDP0_9PEZI</name>
<gene>
    <name evidence="2" type="ORF">PG999_011679</name>
</gene>
<comment type="caution">
    <text evidence="2">The sequence shown here is derived from an EMBL/GenBank/DDBJ whole genome shotgun (WGS) entry which is preliminary data.</text>
</comment>
<evidence type="ECO:0000313" key="2">
    <source>
        <dbReference type="EMBL" id="KAK8101305.1"/>
    </source>
</evidence>
<feature type="signal peptide" evidence="1">
    <location>
        <begin position="1"/>
        <end position="19"/>
    </location>
</feature>
<feature type="chain" id="PRO_5043855622" description="Choice-of-anchor B domain-containing protein" evidence="1">
    <location>
        <begin position="20"/>
        <end position="469"/>
    </location>
</feature>
<proteinExistence type="predicted"/>
<organism evidence="2 3">
    <name type="scientific">Apiospora kogelbergensis</name>
    <dbReference type="NCBI Taxonomy" id="1337665"/>
    <lineage>
        <taxon>Eukaryota</taxon>
        <taxon>Fungi</taxon>
        <taxon>Dikarya</taxon>
        <taxon>Ascomycota</taxon>
        <taxon>Pezizomycotina</taxon>
        <taxon>Sordariomycetes</taxon>
        <taxon>Xylariomycetidae</taxon>
        <taxon>Amphisphaeriales</taxon>
        <taxon>Apiosporaceae</taxon>
        <taxon>Apiospora</taxon>
    </lineage>
</organism>
<dbReference type="PANTHER" id="PTHR38787">
    <property type="entry name" value="REGULATORY P DOMAIN-CONTAINING PROTEIN"/>
    <property type="match status" value="1"/>
</dbReference>
<dbReference type="InterPro" id="IPR027589">
    <property type="entry name" value="Choice_anch_B"/>
</dbReference>
<protein>
    <recommendedName>
        <fullName evidence="4">Choice-of-anchor B domain-containing protein</fullName>
    </recommendedName>
</protein>
<evidence type="ECO:0000313" key="3">
    <source>
        <dbReference type="Proteomes" id="UP001392437"/>
    </source>
</evidence>
<evidence type="ECO:0000256" key="1">
    <source>
        <dbReference type="SAM" id="SignalP"/>
    </source>
</evidence>
<keyword evidence="3" id="KW-1185">Reference proteome</keyword>
<dbReference type="NCBIfam" id="TIGR04312">
    <property type="entry name" value="choice_anch_B"/>
    <property type="match status" value="1"/>
</dbReference>